<dbReference type="Proteomes" id="UP001356170">
    <property type="component" value="Unassembled WGS sequence"/>
</dbReference>
<dbReference type="InterPro" id="IPR011990">
    <property type="entry name" value="TPR-like_helical_dom_sf"/>
</dbReference>
<organism evidence="3 4">
    <name type="scientific">Aquilutibacter rugosus</name>
    <dbReference type="NCBI Taxonomy" id="3115820"/>
    <lineage>
        <taxon>Bacteria</taxon>
        <taxon>Pseudomonadati</taxon>
        <taxon>Pseudomonadota</taxon>
        <taxon>Gammaproteobacteria</taxon>
        <taxon>Lysobacterales</taxon>
        <taxon>Lysobacteraceae</taxon>
        <taxon>Aquilutibacter</taxon>
    </lineage>
</organism>
<evidence type="ECO:0000313" key="4">
    <source>
        <dbReference type="Proteomes" id="UP001356170"/>
    </source>
</evidence>
<dbReference type="Gene3D" id="1.25.40.10">
    <property type="entry name" value="Tetratricopeptide repeat domain"/>
    <property type="match status" value="1"/>
</dbReference>
<accession>A0ABU7UYQ1</accession>
<evidence type="ECO:0008006" key="5">
    <source>
        <dbReference type="Google" id="ProtNLM"/>
    </source>
</evidence>
<evidence type="ECO:0000256" key="2">
    <source>
        <dbReference type="SAM" id="SignalP"/>
    </source>
</evidence>
<keyword evidence="4" id="KW-1185">Reference proteome</keyword>
<dbReference type="EMBL" id="JAZHBO010000002">
    <property type="protein sequence ID" value="MEF2155665.1"/>
    <property type="molecule type" value="Genomic_DNA"/>
</dbReference>
<gene>
    <name evidence="3" type="ORF">V3390_05380</name>
</gene>
<sequence>MSRLLITGALLLLPVLPLHAQINEPTPVRSQGEQLLSYREAQAMSLDTFLNAHPDMKYLLRGRKAYLAGDFKEAHLALERSARYGEKLAQAMLAEMYWKGEGVPVNKARAYAMADVAAERMNQPFFIGKREQYWAAMTPAEQQQAITMAEEILGMYSDKATMPKIAQVLRNSKGERNRAKGYGRLLTRIIAFNDDGTIEDDIRPDAFHAEKFWEPKEYQKFKDKYVAAVLRYGNVTVRMGDQVQTSRQRGDRAEPVVEPLDKDGE</sequence>
<proteinExistence type="predicted"/>
<feature type="signal peptide" evidence="2">
    <location>
        <begin position="1"/>
        <end position="20"/>
    </location>
</feature>
<evidence type="ECO:0000256" key="1">
    <source>
        <dbReference type="SAM" id="MobiDB-lite"/>
    </source>
</evidence>
<name>A0ABU7UYQ1_9GAMM</name>
<comment type="caution">
    <text evidence="3">The sequence shown here is derived from an EMBL/GenBank/DDBJ whole genome shotgun (WGS) entry which is preliminary data.</text>
</comment>
<reference evidence="3 4" key="1">
    <citation type="submission" date="2024-01" db="EMBL/GenBank/DDBJ databases">
        <title>Novel species of the genus Luteimonas isolated from rivers.</title>
        <authorList>
            <person name="Lu H."/>
        </authorList>
    </citation>
    <scope>NUCLEOTIDE SEQUENCE [LARGE SCALE GENOMIC DNA]</scope>
    <source>
        <strain evidence="3 4">FXH3W</strain>
    </source>
</reference>
<feature type="chain" id="PRO_5045610593" description="Sel1 repeat family protein" evidence="2">
    <location>
        <begin position="21"/>
        <end position="265"/>
    </location>
</feature>
<evidence type="ECO:0000313" key="3">
    <source>
        <dbReference type="EMBL" id="MEF2155665.1"/>
    </source>
</evidence>
<dbReference type="SUPFAM" id="SSF81901">
    <property type="entry name" value="HCP-like"/>
    <property type="match status" value="1"/>
</dbReference>
<keyword evidence="2" id="KW-0732">Signal</keyword>
<feature type="compositionally biased region" description="Basic and acidic residues" evidence="1">
    <location>
        <begin position="248"/>
        <end position="265"/>
    </location>
</feature>
<feature type="region of interest" description="Disordered" evidence="1">
    <location>
        <begin position="240"/>
        <end position="265"/>
    </location>
</feature>
<protein>
    <recommendedName>
        <fullName evidence="5">Sel1 repeat family protein</fullName>
    </recommendedName>
</protein>
<dbReference type="RefSeq" id="WP_331703697.1">
    <property type="nucleotide sequence ID" value="NZ_JAZHBO010000002.1"/>
</dbReference>